<name>A0A427AVQ0_ENSVE</name>
<dbReference type="Proteomes" id="UP000287651">
    <property type="component" value="Unassembled WGS sequence"/>
</dbReference>
<evidence type="ECO:0000256" key="2">
    <source>
        <dbReference type="SAM" id="Phobius"/>
    </source>
</evidence>
<dbReference type="AlphaFoldDB" id="A0A427AVQ0"/>
<keyword evidence="2" id="KW-0472">Membrane</keyword>
<feature type="region of interest" description="Disordered" evidence="1">
    <location>
        <begin position="1"/>
        <end position="25"/>
    </location>
</feature>
<evidence type="ECO:0000313" key="4">
    <source>
        <dbReference type="Proteomes" id="UP000287651"/>
    </source>
</evidence>
<feature type="transmembrane region" description="Helical" evidence="2">
    <location>
        <begin position="139"/>
        <end position="162"/>
    </location>
</feature>
<proteinExistence type="predicted"/>
<protein>
    <submittedName>
        <fullName evidence="3">Uncharacterized protein</fullName>
    </submittedName>
</protein>
<evidence type="ECO:0000313" key="3">
    <source>
        <dbReference type="EMBL" id="RRT80344.1"/>
    </source>
</evidence>
<dbReference type="PANTHER" id="PTHR34658:SF2">
    <property type="entry name" value="OS01G0151800 PROTEIN"/>
    <property type="match status" value="1"/>
</dbReference>
<sequence>MRQRVRSPTPRPLKPHPPHRSGSFNSTTATIRYCARALYRQAELSAAMAFPFLSAEFRDAVLHRWPLLVYAASWTAMITATVAVAAFSPELAFVWAVSPSSAFARPCGAASVRLPLDGPPREVVCVPAYLFDRSGMDVLIPPLFAVVVVAAAVCVTRAIGLWEDEEEETSS</sequence>
<feature type="transmembrane region" description="Helical" evidence="2">
    <location>
        <begin position="67"/>
        <end position="87"/>
    </location>
</feature>
<gene>
    <name evidence="3" type="ORF">B296_00016675</name>
</gene>
<keyword evidence="2" id="KW-1133">Transmembrane helix</keyword>
<keyword evidence="2" id="KW-0812">Transmembrane</keyword>
<accession>A0A427AVQ0</accession>
<reference evidence="3 4" key="1">
    <citation type="journal article" date="2014" name="Agronomy (Basel)">
        <title>A Draft Genome Sequence for Ensete ventricosum, the Drought-Tolerant Tree Against Hunger.</title>
        <authorList>
            <person name="Harrison J."/>
            <person name="Moore K.A."/>
            <person name="Paszkiewicz K."/>
            <person name="Jones T."/>
            <person name="Grant M."/>
            <person name="Ambacheew D."/>
            <person name="Muzemil S."/>
            <person name="Studholme D.J."/>
        </authorList>
    </citation>
    <scope>NUCLEOTIDE SEQUENCE [LARGE SCALE GENOMIC DNA]</scope>
</reference>
<dbReference type="PANTHER" id="PTHR34658">
    <property type="entry name" value="OS01G0151800 PROTEIN"/>
    <property type="match status" value="1"/>
</dbReference>
<evidence type="ECO:0000256" key="1">
    <source>
        <dbReference type="SAM" id="MobiDB-lite"/>
    </source>
</evidence>
<dbReference type="EMBL" id="AMZH03001167">
    <property type="protein sequence ID" value="RRT80344.1"/>
    <property type="molecule type" value="Genomic_DNA"/>
</dbReference>
<organism evidence="3 4">
    <name type="scientific">Ensete ventricosum</name>
    <name type="common">Abyssinian banana</name>
    <name type="synonym">Musa ensete</name>
    <dbReference type="NCBI Taxonomy" id="4639"/>
    <lineage>
        <taxon>Eukaryota</taxon>
        <taxon>Viridiplantae</taxon>
        <taxon>Streptophyta</taxon>
        <taxon>Embryophyta</taxon>
        <taxon>Tracheophyta</taxon>
        <taxon>Spermatophyta</taxon>
        <taxon>Magnoliopsida</taxon>
        <taxon>Liliopsida</taxon>
        <taxon>Zingiberales</taxon>
        <taxon>Musaceae</taxon>
        <taxon>Ensete</taxon>
    </lineage>
</organism>
<comment type="caution">
    <text evidence="3">The sequence shown here is derived from an EMBL/GenBank/DDBJ whole genome shotgun (WGS) entry which is preliminary data.</text>
</comment>